<dbReference type="Gene3D" id="3.30.40.10">
    <property type="entry name" value="Zinc/RING finger domain, C3HC4 (zinc finger)"/>
    <property type="match status" value="1"/>
</dbReference>
<dbReference type="GO" id="GO:0008270">
    <property type="term" value="F:zinc ion binding"/>
    <property type="evidence" value="ECO:0007669"/>
    <property type="project" value="UniProtKB-KW"/>
</dbReference>
<evidence type="ECO:0000313" key="14">
    <source>
        <dbReference type="Proteomes" id="UP000030106"/>
    </source>
</evidence>
<dbReference type="InterPro" id="IPR013083">
    <property type="entry name" value="Znf_RING/FYVE/PHD"/>
</dbReference>
<dbReference type="PROSITE" id="PS51873">
    <property type="entry name" value="TRIAD"/>
    <property type="match status" value="1"/>
</dbReference>
<dbReference type="PANTHER" id="PTHR11685">
    <property type="entry name" value="RBR FAMILY RING FINGER AND IBR DOMAIN-CONTAINING"/>
    <property type="match status" value="1"/>
</dbReference>
<evidence type="ECO:0000256" key="4">
    <source>
        <dbReference type="ARBA" id="ARBA00022723"/>
    </source>
</evidence>
<dbReference type="Proteomes" id="UP000030106">
    <property type="component" value="Unassembled WGS sequence"/>
</dbReference>
<dbReference type="InterPro" id="IPR002867">
    <property type="entry name" value="IBR_dom"/>
</dbReference>
<feature type="compositionally biased region" description="Basic and acidic residues" evidence="10">
    <location>
        <begin position="21"/>
        <end position="32"/>
    </location>
</feature>
<dbReference type="InterPro" id="IPR044066">
    <property type="entry name" value="TRIAD_supradom"/>
</dbReference>
<comment type="caution">
    <text evidence="13">The sequence shown here is derived from an EMBL/GenBank/DDBJ whole genome shotgun (WGS) entry which is preliminary data.</text>
</comment>
<feature type="domain" description="RING-type" evidence="12">
    <location>
        <begin position="184"/>
        <end position="383"/>
    </location>
</feature>
<dbReference type="STRING" id="1245745.A0A0A2W5M1"/>
<feature type="region of interest" description="Disordered" evidence="10">
    <location>
        <begin position="1"/>
        <end position="191"/>
    </location>
</feature>
<keyword evidence="3" id="KW-0808">Transferase</keyword>
<dbReference type="SMART" id="SM00647">
    <property type="entry name" value="IBR"/>
    <property type="match status" value="2"/>
</dbReference>
<evidence type="ECO:0000256" key="8">
    <source>
        <dbReference type="ARBA" id="ARBA00022833"/>
    </source>
</evidence>
<organism evidence="13 14">
    <name type="scientific">Beauveria bassiana D1-5</name>
    <dbReference type="NCBI Taxonomy" id="1245745"/>
    <lineage>
        <taxon>Eukaryota</taxon>
        <taxon>Fungi</taxon>
        <taxon>Dikarya</taxon>
        <taxon>Ascomycota</taxon>
        <taxon>Pezizomycotina</taxon>
        <taxon>Sordariomycetes</taxon>
        <taxon>Hypocreomycetidae</taxon>
        <taxon>Hypocreales</taxon>
        <taxon>Cordycipitaceae</taxon>
        <taxon>Beauveria</taxon>
    </lineage>
</organism>
<dbReference type="CDD" id="cd20335">
    <property type="entry name" value="BRcat_RBR"/>
    <property type="match status" value="1"/>
</dbReference>
<feature type="compositionally biased region" description="Low complexity" evidence="10">
    <location>
        <begin position="149"/>
        <end position="165"/>
    </location>
</feature>
<evidence type="ECO:0000259" key="11">
    <source>
        <dbReference type="PROSITE" id="PS50089"/>
    </source>
</evidence>
<feature type="region of interest" description="Disordered" evidence="10">
    <location>
        <begin position="441"/>
        <end position="581"/>
    </location>
</feature>
<feature type="compositionally biased region" description="Basic and acidic residues" evidence="10">
    <location>
        <begin position="1"/>
        <end position="10"/>
    </location>
</feature>
<dbReference type="CDD" id="cd22584">
    <property type="entry name" value="Rcat_RBR_unk"/>
    <property type="match status" value="1"/>
</dbReference>
<evidence type="ECO:0000256" key="3">
    <source>
        <dbReference type="ARBA" id="ARBA00022679"/>
    </source>
</evidence>
<dbReference type="PROSITE" id="PS50089">
    <property type="entry name" value="ZF_RING_2"/>
    <property type="match status" value="1"/>
</dbReference>
<evidence type="ECO:0000256" key="2">
    <source>
        <dbReference type="ARBA" id="ARBA00012251"/>
    </source>
</evidence>
<keyword evidence="7" id="KW-0833">Ubl conjugation pathway</keyword>
<keyword evidence="4" id="KW-0479">Metal-binding</keyword>
<dbReference type="PROSITE" id="PS00518">
    <property type="entry name" value="ZF_RING_1"/>
    <property type="match status" value="1"/>
</dbReference>
<evidence type="ECO:0000256" key="10">
    <source>
        <dbReference type="SAM" id="MobiDB-lite"/>
    </source>
</evidence>
<dbReference type="SUPFAM" id="SSF57850">
    <property type="entry name" value="RING/U-box"/>
    <property type="match status" value="3"/>
</dbReference>
<dbReference type="GO" id="GO:0061630">
    <property type="term" value="F:ubiquitin protein ligase activity"/>
    <property type="evidence" value="ECO:0007669"/>
    <property type="project" value="UniProtKB-EC"/>
</dbReference>
<dbReference type="Pfam" id="PF01485">
    <property type="entry name" value="IBR"/>
    <property type="match status" value="2"/>
</dbReference>
<feature type="compositionally biased region" description="Polar residues" evidence="10">
    <location>
        <begin position="87"/>
        <end position="97"/>
    </location>
</feature>
<dbReference type="Gene3D" id="1.20.120.1750">
    <property type="match status" value="1"/>
</dbReference>
<evidence type="ECO:0000313" key="13">
    <source>
        <dbReference type="EMBL" id="KGQ08259.1"/>
    </source>
</evidence>
<name>A0A0A2W5M1_BEABA</name>
<feature type="compositionally biased region" description="Basic and acidic residues" evidence="10">
    <location>
        <begin position="448"/>
        <end position="458"/>
    </location>
</feature>
<feature type="domain" description="RING-type" evidence="11">
    <location>
        <begin position="188"/>
        <end position="232"/>
    </location>
</feature>
<dbReference type="OrthoDB" id="9977870at2759"/>
<feature type="compositionally biased region" description="Basic and acidic residues" evidence="10">
    <location>
        <begin position="507"/>
        <end position="516"/>
    </location>
</feature>
<protein>
    <recommendedName>
        <fullName evidence="2">RBR-type E3 ubiquitin transferase</fullName>
        <ecNumber evidence="2">2.3.2.31</ecNumber>
    </recommendedName>
</protein>
<sequence length="609" mass="69331">MPSRIIRESSDPYSRSSYVYGDDRGRAYDYSDRPGTYSSSRRGSVYDHAPVYEDDRRYRSRERGHHVSAEDIERRRRSTSERDSHGRPTSSRTPARSESSRKSRHHTPHVIESSRPPVSSRSHRESPEVVYVSGLSRKESTSSKRSRSTSRFSRWFGGGSSSRAPSPEKPPKRERRSRSEKPSRSTPCVACLEDTSPSRSADLKCGHRMCNSCLRRLFRMSITDPQHMPPRCCSQEHIPLRYVGQLFDEDFKKTWNRKFDEYTTRNRLYCPSRKCGEWIMPDSIRRENGRKVARCERCKTKVCGSCGGKYHSSSPCPNDEDTAKFLDQAADQGWKRCYQCKAMVELREGCNHMTCRCGAEFCMKCGVKWRGCDCPWFNNNGMGANPLHTNIPGHGGQPPQTYSEEVRLRRLQELRDRVVARNMQNDVRYEMSGALGDMTSFGNTAGHHMNESYRRDHAPLPSRPPSSFDRAAGYLSDVNRARGGYGPSFLERQGSTRSRSGRQPSTAHDDLPLRRDSHGRRPSVDEGDYRREPQRSRSERVIPARTSRRYEDEAAVHAPSRGRRASVEPPRGSALAGLNGKDRGMGRVAEWRSYVEMGVPDGESVVGHA</sequence>
<evidence type="ECO:0000256" key="1">
    <source>
        <dbReference type="ARBA" id="ARBA00001798"/>
    </source>
</evidence>
<dbReference type="EC" id="2.3.2.31" evidence="2"/>
<keyword evidence="5" id="KW-0677">Repeat</keyword>
<evidence type="ECO:0000256" key="9">
    <source>
        <dbReference type="PROSITE-ProRule" id="PRU00175"/>
    </source>
</evidence>
<dbReference type="GO" id="GO:0016567">
    <property type="term" value="P:protein ubiquitination"/>
    <property type="evidence" value="ECO:0007669"/>
    <property type="project" value="InterPro"/>
</dbReference>
<evidence type="ECO:0000256" key="7">
    <source>
        <dbReference type="ARBA" id="ARBA00022786"/>
    </source>
</evidence>
<evidence type="ECO:0000256" key="6">
    <source>
        <dbReference type="ARBA" id="ARBA00022771"/>
    </source>
</evidence>
<dbReference type="EMBL" id="ANFO01000597">
    <property type="protein sequence ID" value="KGQ08259.1"/>
    <property type="molecule type" value="Genomic_DNA"/>
</dbReference>
<feature type="compositionally biased region" description="Basic and acidic residues" evidence="10">
    <location>
        <begin position="522"/>
        <end position="555"/>
    </location>
</feature>
<gene>
    <name evidence="13" type="ORF">BBAD15_g6419</name>
</gene>
<comment type="catalytic activity">
    <reaction evidence="1">
        <text>[E2 ubiquitin-conjugating enzyme]-S-ubiquitinyl-L-cysteine + [acceptor protein]-L-lysine = [E2 ubiquitin-conjugating enzyme]-L-cysteine + [acceptor protein]-N(6)-ubiquitinyl-L-lysine.</text>
        <dbReference type="EC" id="2.3.2.31"/>
    </reaction>
</comment>
<keyword evidence="6 9" id="KW-0863">Zinc-finger</keyword>
<dbReference type="InterPro" id="IPR031127">
    <property type="entry name" value="E3_UB_ligase_RBR"/>
</dbReference>
<keyword evidence="8" id="KW-0862">Zinc</keyword>
<feature type="compositionally biased region" description="Basic and acidic residues" evidence="10">
    <location>
        <begin position="65"/>
        <end position="86"/>
    </location>
</feature>
<accession>A0A0A2W5M1</accession>
<dbReference type="AlphaFoldDB" id="A0A0A2W5M1"/>
<feature type="compositionally biased region" description="Low complexity" evidence="10">
    <location>
        <begin position="492"/>
        <end position="506"/>
    </location>
</feature>
<evidence type="ECO:0000256" key="5">
    <source>
        <dbReference type="ARBA" id="ARBA00022737"/>
    </source>
</evidence>
<dbReference type="InterPro" id="IPR001841">
    <property type="entry name" value="Znf_RING"/>
</dbReference>
<dbReference type="HOGENOM" id="CLU_015887_0_0_1"/>
<proteinExistence type="predicted"/>
<evidence type="ECO:0000259" key="12">
    <source>
        <dbReference type="PROSITE" id="PS51873"/>
    </source>
</evidence>
<dbReference type="InterPro" id="IPR017907">
    <property type="entry name" value="Znf_RING_CS"/>
</dbReference>
<reference evidence="13 14" key="1">
    <citation type="submission" date="2012-10" db="EMBL/GenBank/DDBJ databases">
        <title>Genome sequencing and analysis of entomopathogenic fungi Beauveria bassiana D1-5.</title>
        <authorList>
            <person name="Li Q."/>
            <person name="Wang L."/>
            <person name="Zhang Z."/>
            <person name="Wang Q."/>
            <person name="Ren J."/>
            <person name="Wang M."/>
            <person name="Xu W."/>
            <person name="Wang J."/>
            <person name="Lu Y."/>
            <person name="Du Q."/>
            <person name="Sun Z."/>
        </authorList>
    </citation>
    <scope>NUCLEOTIDE SEQUENCE [LARGE SCALE GENOMIC DNA]</scope>
    <source>
        <strain evidence="13 14">D1-5</strain>
    </source>
</reference>